<comment type="caution">
    <text evidence="4">The sequence shown here is derived from an EMBL/GenBank/DDBJ whole genome shotgun (WGS) entry which is preliminary data.</text>
</comment>
<dbReference type="Gene3D" id="3.55.50.30">
    <property type="match status" value="1"/>
</dbReference>
<reference evidence="4 5" key="1">
    <citation type="submission" date="2020-08" db="EMBL/GenBank/DDBJ databases">
        <title>Genome public.</title>
        <authorList>
            <person name="Liu C."/>
            <person name="Sun Q."/>
        </authorList>
    </citation>
    <scope>NUCLEOTIDE SEQUENCE [LARGE SCALE GENOMIC DNA]</scope>
    <source>
        <strain evidence="4 5">NSJ-56</strain>
    </source>
</reference>
<organism evidence="4 5">
    <name type="scientific">Butyricimonas hominis</name>
    <dbReference type="NCBI Taxonomy" id="2763032"/>
    <lineage>
        <taxon>Bacteria</taxon>
        <taxon>Pseudomonadati</taxon>
        <taxon>Bacteroidota</taxon>
        <taxon>Bacteroidia</taxon>
        <taxon>Bacteroidales</taxon>
        <taxon>Odoribacteraceae</taxon>
        <taxon>Butyricimonas</taxon>
    </lineage>
</organism>
<dbReference type="Pfam" id="PF16344">
    <property type="entry name" value="FecR_C"/>
    <property type="match status" value="1"/>
</dbReference>
<evidence type="ECO:0000256" key="1">
    <source>
        <dbReference type="SAM" id="Phobius"/>
    </source>
</evidence>
<accession>A0ABR7CZY9</accession>
<sequence length="376" mass="43228">MKRDLNKIVALMRKAYSDTLQDEEQKEFGQLMEDKALHDVYFDVEDDVYLEKHFARYERFSPEKAYEIFKKQQQKNKIRIILRRVAVAACFILPLLGAGMWMMWQEEKQEQPVVLAKRENVQLKLSDGRVVDVLQGNEIQEKGGSTIRMEEGLLSYKQDSVHGDELVYNELNVPLGGECNVILDDGTRVWVNAGSKIKYPVRFAKEKRVVSVKGEVYFDVTKDGRPFVVETELGKVNVLGTSFGVRAYNDEAVLTTLVSGKVMFTSKQGKSVTLLPREQAVASPGGALSKREVNVEEYVGWKDGWYIFKEERLEDVMCTLSRWYGITIFYQNPKVKEIRFTGNLKRYDSIITFLEVLAASEEVKYKIDGDVVFLYE</sequence>
<keyword evidence="1" id="KW-1133">Transmembrane helix</keyword>
<keyword evidence="5" id="KW-1185">Reference proteome</keyword>
<evidence type="ECO:0000259" key="3">
    <source>
        <dbReference type="Pfam" id="PF16344"/>
    </source>
</evidence>
<name>A0ABR7CZY9_9BACT</name>
<dbReference type="RefSeq" id="WP_186975789.1">
    <property type="nucleotide sequence ID" value="NZ_JACOOH010000003.1"/>
</dbReference>
<proteinExistence type="predicted"/>
<dbReference type="PANTHER" id="PTHR30273">
    <property type="entry name" value="PERIPLASMIC SIGNAL SENSOR AND SIGMA FACTOR ACTIVATOR FECR-RELATED"/>
    <property type="match status" value="1"/>
</dbReference>
<dbReference type="PIRSF" id="PIRSF018266">
    <property type="entry name" value="FecR"/>
    <property type="match status" value="1"/>
</dbReference>
<dbReference type="Gene3D" id="2.60.120.1440">
    <property type="match status" value="1"/>
</dbReference>
<evidence type="ECO:0000313" key="5">
    <source>
        <dbReference type="Proteomes" id="UP000646484"/>
    </source>
</evidence>
<keyword evidence="1" id="KW-0472">Membrane</keyword>
<dbReference type="EMBL" id="JACOOH010000003">
    <property type="protein sequence ID" value="MBC5621230.1"/>
    <property type="molecule type" value="Genomic_DNA"/>
</dbReference>
<dbReference type="InterPro" id="IPR032508">
    <property type="entry name" value="FecR_C"/>
</dbReference>
<feature type="domain" description="FecR protein" evidence="2">
    <location>
        <begin position="173"/>
        <end position="262"/>
    </location>
</feature>
<gene>
    <name evidence="4" type="ORF">H8S64_08975</name>
</gene>
<keyword evidence="1" id="KW-0812">Transmembrane</keyword>
<dbReference type="InterPro" id="IPR006860">
    <property type="entry name" value="FecR"/>
</dbReference>
<feature type="domain" description="Protein FecR C-terminal" evidence="3">
    <location>
        <begin position="306"/>
        <end position="373"/>
    </location>
</feature>
<evidence type="ECO:0000259" key="2">
    <source>
        <dbReference type="Pfam" id="PF04773"/>
    </source>
</evidence>
<dbReference type="Pfam" id="PF04773">
    <property type="entry name" value="FecR"/>
    <property type="match status" value="1"/>
</dbReference>
<evidence type="ECO:0000313" key="4">
    <source>
        <dbReference type="EMBL" id="MBC5621230.1"/>
    </source>
</evidence>
<dbReference type="InterPro" id="IPR012373">
    <property type="entry name" value="Ferrdict_sens_TM"/>
</dbReference>
<feature type="transmembrane region" description="Helical" evidence="1">
    <location>
        <begin position="81"/>
        <end position="104"/>
    </location>
</feature>
<dbReference type="Proteomes" id="UP000646484">
    <property type="component" value="Unassembled WGS sequence"/>
</dbReference>
<dbReference type="PANTHER" id="PTHR30273:SF2">
    <property type="entry name" value="PROTEIN FECR"/>
    <property type="match status" value="1"/>
</dbReference>
<protein>
    <submittedName>
        <fullName evidence="4">DUF4974 domain-containing protein</fullName>
    </submittedName>
</protein>